<name>A0A8T0F3F3_ARGBR</name>
<keyword evidence="4 6" id="KW-0732">Signal</keyword>
<organism evidence="8 9">
    <name type="scientific">Argiope bruennichi</name>
    <name type="common">Wasp spider</name>
    <name type="synonym">Aranea bruennichi</name>
    <dbReference type="NCBI Taxonomy" id="94029"/>
    <lineage>
        <taxon>Eukaryota</taxon>
        <taxon>Metazoa</taxon>
        <taxon>Ecdysozoa</taxon>
        <taxon>Arthropoda</taxon>
        <taxon>Chelicerata</taxon>
        <taxon>Arachnida</taxon>
        <taxon>Araneae</taxon>
        <taxon>Araneomorphae</taxon>
        <taxon>Entelegynae</taxon>
        <taxon>Araneoidea</taxon>
        <taxon>Araneidae</taxon>
        <taxon>Argiope</taxon>
    </lineage>
</organism>
<dbReference type="InterPro" id="IPR014756">
    <property type="entry name" value="Ig_E-set"/>
</dbReference>
<feature type="domain" description="MD-2-related lipid-recognition" evidence="7">
    <location>
        <begin position="20"/>
        <end position="143"/>
    </location>
</feature>
<keyword evidence="9" id="KW-1185">Reference proteome</keyword>
<comment type="similarity">
    <text evidence="2">Belongs to the NPC2 family.</text>
</comment>
<gene>
    <name evidence="8" type="ORF">HNY73_010446</name>
</gene>
<dbReference type="Pfam" id="PF02221">
    <property type="entry name" value="E1_DerP2_DerF2"/>
    <property type="match status" value="1"/>
</dbReference>
<protein>
    <submittedName>
        <fullName evidence="8">NPC intracellular cholesterol transporter 2 like protein</fullName>
    </submittedName>
</protein>
<dbReference type="Gene3D" id="2.60.40.770">
    <property type="match status" value="1"/>
</dbReference>
<evidence type="ECO:0000256" key="2">
    <source>
        <dbReference type="ARBA" id="ARBA00006370"/>
    </source>
</evidence>
<keyword evidence="5" id="KW-1015">Disulfide bond</keyword>
<dbReference type="SMART" id="SM00737">
    <property type="entry name" value="ML"/>
    <property type="match status" value="1"/>
</dbReference>
<dbReference type="OrthoDB" id="4937502at2759"/>
<dbReference type="OMA" id="VRIFPCM"/>
<feature type="chain" id="PRO_5035907099" evidence="6">
    <location>
        <begin position="18"/>
        <end position="146"/>
    </location>
</feature>
<dbReference type="FunFam" id="2.60.40.770:FF:000001">
    <property type="entry name" value="NPC intracellular cholesterol transporter 2"/>
    <property type="match status" value="1"/>
</dbReference>
<comment type="caution">
    <text evidence="8">The sequence shown here is derived from an EMBL/GenBank/DDBJ whole genome shotgun (WGS) entry which is preliminary data.</text>
</comment>
<dbReference type="CDD" id="cd00916">
    <property type="entry name" value="Npc2_like"/>
    <property type="match status" value="1"/>
</dbReference>
<evidence type="ECO:0000313" key="9">
    <source>
        <dbReference type="Proteomes" id="UP000807504"/>
    </source>
</evidence>
<evidence type="ECO:0000313" key="8">
    <source>
        <dbReference type="EMBL" id="KAF8784825.1"/>
    </source>
</evidence>
<dbReference type="EMBL" id="JABXBU010000030">
    <property type="protein sequence ID" value="KAF8784825.1"/>
    <property type="molecule type" value="Genomic_DNA"/>
</dbReference>
<dbReference type="InterPro" id="IPR033916">
    <property type="entry name" value="ML_Npc2-like"/>
</dbReference>
<dbReference type="GO" id="GO:0032934">
    <property type="term" value="F:sterol binding"/>
    <property type="evidence" value="ECO:0007669"/>
    <property type="project" value="InterPro"/>
</dbReference>
<evidence type="ECO:0000256" key="3">
    <source>
        <dbReference type="ARBA" id="ARBA00022525"/>
    </source>
</evidence>
<dbReference type="Proteomes" id="UP000807504">
    <property type="component" value="Unassembled WGS sequence"/>
</dbReference>
<dbReference type="GO" id="GO:0032367">
    <property type="term" value="P:intracellular cholesterol transport"/>
    <property type="evidence" value="ECO:0007669"/>
    <property type="project" value="InterPro"/>
</dbReference>
<dbReference type="InterPro" id="IPR039670">
    <property type="entry name" value="NPC2-like"/>
</dbReference>
<sequence length="146" mass="16147">MLSAVILSTILISQAWALKYTDCGTKTGKILSVQITGCEETDVCEFKRGETYKYDVSFESLKDSETLKTVVHGIIGGVALPFPVQNPNACESSDIECPLQTGQTYSYGYEIEVRKSYPALRADVKWELKDDNNEDVVCVLVPVKVV</sequence>
<reference evidence="8" key="1">
    <citation type="journal article" date="2020" name="bioRxiv">
        <title>Chromosome-level reference genome of the European wasp spider Argiope bruennichi: a resource for studies on range expansion and evolutionary adaptation.</title>
        <authorList>
            <person name="Sheffer M.M."/>
            <person name="Hoppe A."/>
            <person name="Krehenwinkel H."/>
            <person name="Uhl G."/>
            <person name="Kuss A.W."/>
            <person name="Jensen L."/>
            <person name="Jensen C."/>
            <person name="Gillespie R.G."/>
            <person name="Hoff K.J."/>
            <person name="Prost S."/>
        </authorList>
    </citation>
    <scope>NUCLEOTIDE SEQUENCE</scope>
</reference>
<evidence type="ECO:0000259" key="7">
    <source>
        <dbReference type="SMART" id="SM00737"/>
    </source>
</evidence>
<accession>A0A8T0F3F3</accession>
<keyword evidence="3" id="KW-0964">Secreted</keyword>
<dbReference type="AlphaFoldDB" id="A0A8T0F3F3"/>
<feature type="signal peptide" evidence="6">
    <location>
        <begin position="1"/>
        <end position="17"/>
    </location>
</feature>
<evidence type="ECO:0000256" key="4">
    <source>
        <dbReference type="ARBA" id="ARBA00022729"/>
    </source>
</evidence>
<evidence type="ECO:0000256" key="6">
    <source>
        <dbReference type="SAM" id="SignalP"/>
    </source>
</evidence>
<dbReference type="PANTHER" id="PTHR11306">
    <property type="entry name" value="NIEMANN PICK TYPE C2 PROTEIN NPC2-RELATED"/>
    <property type="match status" value="1"/>
</dbReference>
<dbReference type="InterPro" id="IPR003172">
    <property type="entry name" value="ML_dom"/>
</dbReference>
<dbReference type="PANTHER" id="PTHR11306:SF68">
    <property type="entry name" value="NPC INTRACELLULAR CHOLESTEROL TRANSPORTER 2"/>
    <property type="match status" value="1"/>
</dbReference>
<reference evidence="8" key="2">
    <citation type="submission" date="2020-06" db="EMBL/GenBank/DDBJ databases">
        <authorList>
            <person name="Sheffer M."/>
        </authorList>
    </citation>
    <scope>NUCLEOTIDE SEQUENCE</scope>
</reference>
<dbReference type="SUPFAM" id="SSF81296">
    <property type="entry name" value="E set domains"/>
    <property type="match status" value="1"/>
</dbReference>
<evidence type="ECO:0000256" key="1">
    <source>
        <dbReference type="ARBA" id="ARBA00004613"/>
    </source>
</evidence>
<evidence type="ECO:0000256" key="5">
    <source>
        <dbReference type="ARBA" id="ARBA00023157"/>
    </source>
</evidence>
<dbReference type="GO" id="GO:0005576">
    <property type="term" value="C:extracellular region"/>
    <property type="evidence" value="ECO:0007669"/>
    <property type="project" value="UniProtKB-SubCell"/>
</dbReference>
<proteinExistence type="inferred from homology"/>
<comment type="subcellular location">
    <subcellularLocation>
        <location evidence="1">Secreted</location>
    </subcellularLocation>
</comment>